<dbReference type="InterPro" id="IPR023996">
    <property type="entry name" value="TonB-dep_OMP_SusC/RagA"/>
</dbReference>
<dbReference type="Pfam" id="PF00593">
    <property type="entry name" value="TonB_dep_Rec_b-barrel"/>
    <property type="match status" value="1"/>
</dbReference>
<evidence type="ECO:0000256" key="5">
    <source>
        <dbReference type="ARBA" id="ARBA00023077"/>
    </source>
</evidence>
<accession>A0A9X2UB00</accession>
<dbReference type="Gene3D" id="2.60.40.1120">
    <property type="entry name" value="Carboxypeptidase-like, regulatory domain"/>
    <property type="match status" value="1"/>
</dbReference>
<feature type="domain" description="TonB-dependent receptor plug" evidence="12">
    <location>
        <begin position="120"/>
        <end position="235"/>
    </location>
</feature>
<sequence length="1002" mass="108493">MQYRHSILTLALLGMALCVGAVQAQDRQTISGTVTSADDAAPLPGANVSVPGTTAGTATNAQGQYSLQVPTDADSLRFSFVGFRAQTVPIAGRTTIDVALAPAAQQIDELVVIGYGEQQERDVTGTVTKVNEAELNRSESVSPDRLISGKVAGVQISSSDGAPGSQSFIRIRGATSVNADNQPLFVIDGVPVSNETNQAGRNPLNFLNPNDIANVTVLKDASAAAIYGARGANGVILIETKSGGGEDGRVSYNGSLSAGTVADRTDILGAQQFRQVVRQEAPTQMGLLGSAQTDWQDQAFRTAVGQEHNISFGRSYDDSNLRLSLGYLDQEGAIETSSTRRINGSVKYNQQFFDDQLSVTANLKGTQTRNSFEPGVVGNAISFAPTQPVRDVRSPYGGFFEWSSTIAEKNPVGQYILSENNGEEFRSLGNVETEYQVPYVDGLSARLNLGYDVTTGERELFQPTNLKQQADADDPGLVQRYTFSRVTSLVDAYLSYDRRFEEISSQIEFTGGYSYQETNEEYPEFDITGLTTNIFEQNNAAAGTTQTANITEIPSRLISGFGRLNYTFMDRYLLTLTVRRDGSSKFGPANRWGTFPSAALAWRVHQESFMEEVPYLSSLKLRGSWGVTGNQEIGDFLYEPIYVQGAGILRAQFGNEFVSTVRPGAADRTVKWEETTQYNVGLDYGLLDDRITGAIEYYRKDTDDLLFSVPAPGGGNLSNEVLTNIGSMRNQGFEFSVDAQVVNTTDFTYSAQLNASTNSNELLQLNRGGAETSILTGDISGGGSGLSPQIQVLEEGEPVNSFYTYVHKRDSNGDPIWRDVDGNGTIEATDVYVDQDGDGSINEDDRVITGNPQPDWILGHTSRFTYSGFDLSFTVRAHLGQQVYNNVASANGHFQNVTGGVPSNMHESVLDTGFDSAQIFSDYFVEDGDFVRLDNVSLGYTINEIPGVNQLRVYGRVSNALILTGYSGSDPEVGGPGSTNPGIDNNIYPRTRTFTAGVNVQL</sequence>
<comment type="subcellular location">
    <subcellularLocation>
        <location evidence="1 8">Cell outer membrane</location>
        <topology evidence="1 8">Multi-pass membrane protein</topology>
    </subcellularLocation>
</comment>
<dbReference type="InterPro" id="IPR023997">
    <property type="entry name" value="TonB-dep_OMP_SusC/RagA_CS"/>
</dbReference>
<keyword evidence="7 8" id="KW-0998">Cell outer membrane</keyword>
<evidence type="ECO:0000256" key="2">
    <source>
        <dbReference type="ARBA" id="ARBA00022448"/>
    </source>
</evidence>
<dbReference type="InterPro" id="IPR012910">
    <property type="entry name" value="Plug_dom"/>
</dbReference>
<evidence type="ECO:0000256" key="4">
    <source>
        <dbReference type="ARBA" id="ARBA00022692"/>
    </source>
</evidence>
<dbReference type="InterPro" id="IPR039426">
    <property type="entry name" value="TonB-dep_rcpt-like"/>
</dbReference>
<dbReference type="NCBIfam" id="TIGR04057">
    <property type="entry name" value="SusC_RagA_signa"/>
    <property type="match status" value="1"/>
</dbReference>
<comment type="caution">
    <text evidence="13">The sequence shown here is derived from an EMBL/GenBank/DDBJ whole genome shotgun (WGS) entry which is preliminary data.</text>
</comment>
<dbReference type="InterPro" id="IPR008969">
    <property type="entry name" value="CarboxyPept-like_regulatory"/>
</dbReference>
<dbReference type="InterPro" id="IPR037066">
    <property type="entry name" value="Plug_dom_sf"/>
</dbReference>
<dbReference type="Proteomes" id="UP001155010">
    <property type="component" value="Unassembled WGS sequence"/>
</dbReference>
<dbReference type="NCBIfam" id="TIGR04056">
    <property type="entry name" value="OMP_RagA_SusC"/>
    <property type="match status" value="1"/>
</dbReference>
<evidence type="ECO:0000256" key="10">
    <source>
        <dbReference type="SAM" id="SignalP"/>
    </source>
</evidence>
<dbReference type="SUPFAM" id="SSF56935">
    <property type="entry name" value="Porins"/>
    <property type="match status" value="1"/>
</dbReference>
<feature type="signal peptide" evidence="10">
    <location>
        <begin position="1"/>
        <end position="24"/>
    </location>
</feature>
<dbReference type="GO" id="GO:0009279">
    <property type="term" value="C:cell outer membrane"/>
    <property type="evidence" value="ECO:0007669"/>
    <property type="project" value="UniProtKB-SubCell"/>
</dbReference>
<evidence type="ECO:0000256" key="9">
    <source>
        <dbReference type="RuleBase" id="RU003357"/>
    </source>
</evidence>
<evidence type="ECO:0000256" key="8">
    <source>
        <dbReference type="PROSITE-ProRule" id="PRU01360"/>
    </source>
</evidence>
<keyword evidence="4 8" id="KW-0812">Transmembrane</keyword>
<evidence type="ECO:0000259" key="11">
    <source>
        <dbReference type="Pfam" id="PF00593"/>
    </source>
</evidence>
<dbReference type="Gene3D" id="2.170.130.10">
    <property type="entry name" value="TonB-dependent receptor, plug domain"/>
    <property type="match status" value="1"/>
</dbReference>
<dbReference type="RefSeq" id="WP_259082480.1">
    <property type="nucleotide sequence ID" value="NZ_JANTZN010000001.1"/>
</dbReference>
<dbReference type="EMBL" id="JANUBB010000017">
    <property type="protein sequence ID" value="MCS3953154.1"/>
    <property type="molecule type" value="Genomic_DNA"/>
</dbReference>
<organism evidence="13 14">
    <name type="scientific">Salinibacter ruber</name>
    <dbReference type="NCBI Taxonomy" id="146919"/>
    <lineage>
        <taxon>Bacteria</taxon>
        <taxon>Pseudomonadati</taxon>
        <taxon>Rhodothermota</taxon>
        <taxon>Rhodothermia</taxon>
        <taxon>Rhodothermales</taxon>
        <taxon>Salinibacteraceae</taxon>
        <taxon>Salinibacter</taxon>
    </lineage>
</organism>
<comment type="similarity">
    <text evidence="8 9">Belongs to the TonB-dependent receptor family.</text>
</comment>
<dbReference type="PROSITE" id="PS52016">
    <property type="entry name" value="TONB_DEPENDENT_REC_3"/>
    <property type="match status" value="1"/>
</dbReference>
<evidence type="ECO:0000256" key="3">
    <source>
        <dbReference type="ARBA" id="ARBA00022452"/>
    </source>
</evidence>
<proteinExistence type="inferred from homology"/>
<evidence type="ECO:0000313" key="14">
    <source>
        <dbReference type="Proteomes" id="UP001155010"/>
    </source>
</evidence>
<gene>
    <name evidence="13" type="ORF">GGP83_003129</name>
</gene>
<dbReference type="Pfam" id="PF13715">
    <property type="entry name" value="CarbopepD_reg_2"/>
    <property type="match status" value="1"/>
</dbReference>
<evidence type="ECO:0000256" key="1">
    <source>
        <dbReference type="ARBA" id="ARBA00004571"/>
    </source>
</evidence>
<dbReference type="InterPro" id="IPR000531">
    <property type="entry name" value="Beta-barrel_TonB"/>
</dbReference>
<keyword evidence="3 8" id="KW-1134">Transmembrane beta strand</keyword>
<dbReference type="Gene3D" id="2.40.170.20">
    <property type="entry name" value="TonB-dependent receptor, beta-barrel domain"/>
    <property type="match status" value="1"/>
</dbReference>
<evidence type="ECO:0000256" key="6">
    <source>
        <dbReference type="ARBA" id="ARBA00023136"/>
    </source>
</evidence>
<evidence type="ECO:0000259" key="12">
    <source>
        <dbReference type="Pfam" id="PF07715"/>
    </source>
</evidence>
<dbReference type="SUPFAM" id="SSF49464">
    <property type="entry name" value="Carboxypeptidase regulatory domain-like"/>
    <property type="match status" value="1"/>
</dbReference>
<keyword evidence="13" id="KW-0675">Receptor</keyword>
<keyword evidence="5 9" id="KW-0798">TonB box</keyword>
<dbReference type="AlphaFoldDB" id="A0A9X2UB00"/>
<keyword evidence="6 8" id="KW-0472">Membrane</keyword>
<protein>
    <submittedName>
        <fullName evidence="13">Iron complex outermembrane receptor protein</fullName>
    </submittedName>
</protein>
<dbReference type="Pfam" id="PF07715">
    <property type="entry name" value="Plug"/>
    <property type="match status" value="1"/>
</dbReference>
<feature type="domain" description="TonB-dependent receptor-like beta-barrel" evidence="11">
    <location>
        <begin position="426"/>
        <end position="756"/>
    </location>
</feature>
<evidence type="ECO:0000313" key="13">
    <source>
        <dbReference type="EMBL" id="MCS3953154.1"/>
    </source>
</evidence>
<name>A0A9X2UB00_9BACT</name>
<dbReference type="InterPro" id="IPR036942">
    <property type="entry name" value="Beta-barrel_TonB_sf"/>
</dbReference>
<feature type="chain" id="PRO_5040795311" evidence="10">
    <location>
        <begin position="25"/>
        <end position="1002"/>
    </location>
</feature>
<keyword evidence="10" id="KW-0732">Signal</keyword>
<evidence type="ECO:0000256" key="7">
    <source>
        <dbReference type="ARBA" id="ARBA00023237"/>
    </source>
</evidence>
<reference evidence="13" key="1">
    <citation type="submission" date="2022-08" db="EMBL/GenBank/DDBJ databases">
        <title>Genomic Encyclopedia of Type Strains, Phase V (KMG-V): Genome sequencing to study the core and pangenomes of soil and plant-associated prokaryotes.</title>
        <authorList>
            <person name="Whitman W."/>
        </authorList>
    </citation>
    <scope>NUCLEOTIDE SEQUENCE</scope>
    <source>
        <strain evidence="13">SP2017</strain>
    </source>
</reference>
<keyword evidence="2 8" id="KW-0813">Transport</keyword>